<dbReference type="Gene3D" id="1.10.3720.10">
    <property type="entry name" value="MetI-like"/>
    <property type="match status" value="1"/>
</dbReference>
<dbReference type="GO" id="GO:0055085">
    <property type="term" value="P:transmembrane transport"/>
    <property type="evidence" value="ECO:0007669"/>
    <property type="project" value="InterPro"/>
</dbReference>
<evidence type="ECO:0000256" key="4">
    <source>
        <dbReference type="ARBA" id="ARBA00022692"/>
    </source>
</evidence>
<keyword evidence="3" id="KW-1003">Cell membrane</keyword>
<evidence type="ECO:0000259" key="8">
    <source>
        <dbReference type="PROSITE" id="PS50928"/>
    </source>
</evidence>
<reference evidence="10" key="1">
    <citation type="submission" date="2017-09" db="EMBL/GenBank/DDBJ databases">
        <title>Metaegenomics of thermophilic ammonia-oxidizing enrichment culture.</title>
        <authorList>
            <person name="Kato S."/>
            <person name="Suzuki K."/>
        </authorList>
    </citation>
    <scope>NUCLEOTIDE SEQUENCE [LARGE SCALE GENOMIC DNA]</scope>
</reference>
<comment type="similarity">
    <text evidence="7">Belongs to the binding-protein-dependent transport system permease family.</text>
</comment>
<name>A0A2H5Y9A0_9CHLR</name>
<comment type="caution">
    <text evidence="9">The sequence shown here is derived from an EMBL/GenBank/DDBJ whole genome shotgun (WGS) entry which is preliminary data.</text>
</comment>
<evidence type="ECO:0000256" key="1">
    <source>
        <dbReference type="ARBA" id="ARBA00004651"/>
    </source>
</evidence>
<dbReference type="AlphaFoldDB" id="A0A2H5Y9A0"/>
<dbReference type="PROSITE" id="PS50928">
    <property type="entry name" value="ABC_TM1"/>
    <property type="match status" value="1"/>
</dbReference>
<feature type="transmembrane region" description="Helical" evidence="7">
    <location>
        <begin position="308"/>
        <end position="332"/>
    </location>
</feature>
<dbReference type="InterPro" id="IPR000515">
    <property type="entry name" value="MetI-like"/>
</dbReference>
<comment type="subcellular location">
    <subcellularLocation>
        <location evidence="1 7">Cell membrane</location>
        <topology evidence="1 7">Multi-pass membrane protein</topology>
    </subcellularLocation>
</comment>
<feature type="transmembrane region" description="Helical" evidence="7">
    <location>
        <begin position="12"/>
        <end position="32"/>
    </location>
</feature>
<evidence type="ECO:0000313" key="9">
    <source>
        <dbReference type="EMBL" id="GBD10012.1"/>
    </source>
</evidence>
<dbReference type="InterPro" id="IPR035906">
    <property type="entry name" value="MetI-like_sf"/>
</dbReference>
<dbReference type="PANTHER" id="PTHR43163:SF6">
    <property type="entry name" value="DIPEPTIDE TRANSPORT SYSTEM PERMEASE PROTEIN DPPB-RELATED"/>
    <property type="match status" value="1"/>
</dbReference>
<dbReference type="Pfam" id="PF00528">
    <property type="entry name" value="BPD_transp_1"/>
    <property type="match status" value="1"/>
</dbReference>
<dbReference type="Proteomes" id="UP000236642">
    <property type="component" value="Unassembled WGS sequence"/>
</dbReference>
<feature type="transmembrane region" description="Helical" evidence="7">
    <location>
        <begin position="202"/>
        <end position="221"/>
    </location>
</feature>
<organism evidence="9 10">
    <name type="scientific">Candidatus Thermoflexus japonica</name>
    <dbReference type="NCBI Taxonomy" id="2035417"/>
    <lineage>
        <taxon>Bacteria</taxon>
        <taxon>Bacillati</taxon>
        <taxon>Chloroflexota</taxon>
        <taxon>Thermoflexia</taxon>
        <taxon>Thermoflexales</taxon>
        <taxon>Thermoflexaceae</taxon>
        <taxon>Thermoflexus</taxon>
    </lineage>
</organism>
<keyword evidence="2 7" id="KW-0813">Transport</keyword>
<dbReference type="GO" id="GO:0005886">
    <property type="term" value="C:plasma membrane"/>
    <property type="evidence" value="ECO:0007669"/>
    <property type="project" value="UniProtKB-SubCell"/>
</dbReference>
<dbReference type="PANTHER" id="PTHR43163">
    <property type="entry name" value="DIPEPTIDE TRANSPORT SYSTEM PERMEASE PROTEIN DPPB-RELATED"/>
    <property type="match status" value="1"/>
</dbReference>
<evidence type="ECO:0000313" key="10">
    <source>
        <dbReference type="Proteomes" id="UP000236642"/>
    </source>
</evidence>
<evidence type="ECO:0000256" key="3">
    <source>
        <dbReference type="ARBA" id="ARBA00022475"/>
    </source>
</evidence>
<keyword evidence="6 7" id="KW-0472">Membrane</keyword>
<gene>
    <name evidence="9" type="primary">ddpB</name>
    <name evidence="9" type="ORF">HRbin22_02275</name>
</gene>
<feature type="transmembrane region" description="Helical" evidence="7">
    <location>
        <begin position="105"/>
        <end position="126"/>
    </location>
</feature>
<dbReference type="SUPFAM" id="SSF161098">
    <property type="entry name" value="MetI-like"/>
    <property type="match status" value="1"/>
</dbReference>
<dbReference type="InterPro" id="IPR045621">
    <property type="entry name" value="BPD_transp_1_N"/>
</dbReference>
<dbReference type="CDD" id="cd06261">
    <property type="entry name" value="TM_PBP2"/>
    <property type="match status" value="1"/>
</dbReference>
<evidence type="ECO:0000256" key="5">
    <source>
        <dbReference type="ARBA" id="ARBA00022989"/>
    </source>
</evidence>
<feature type="domain" description="ABC transmembrane type-1" evidence="8">
    <location>
        <begin position="99"/>
        <end position="325"/>
    </location>
</feature>
<evidence type="ECO:0000256" key="2">
    <source>
        <dbReference type="ARBA" id="ARBA00022448"/>
    </source>
</evidence>
<keyword evidence="4 7" id="KW-0812">Transmembrane</keyword>
<evidence type="ECO:0000256" key="6">
    <source>
        <dbReference type="ARBA" id="ARBA00023136"/>
    </source>
</evidence>
<protein>
    <submittedName>
        <fullName evidence="9">Putative D,D-dipeptide transport system permease protein DdpB</fullName>
    </submittedName>
</protein>
<feature type="transmembrane region" description="Helical" evidence="7">
    <location>
        <begin position="264"/>
        <end position="288"/>
    </location>
</feature>
<keyword evidence="5 7" id="KW-1133">Transmembrane helix</keyword>
<dbReference type="EMBL" id="BEHY01000092">
    <property type="protein sequence ID" value="GBD10012.1"/>
    <property type="molecule type" value="Genomic_DNA"/>
</dbReference>
<evidence type="ECO:0000256" key="7">
    <source>
        <dbReference type="RuleBase" id="RU363032"/>
    </source>
</evidence>
<dbReference type="Pfam" id="PF19300">
    <property type="entry name" value="BPD_transp_1_N"/>
    <property type="match status" value="1"/>
</dbReference>
<feature type="transmembrane region" description="Helical" evidence="7">
    <location>
        <begin position="138"/>
        <end position="161"/>
    </location>
</feature>
<proteinExistence type="inferred from homology"/>
<accession>A0A2H5Y9A0</accession>
<sequence length="339" mass="37723">MSLIRYVIRRILVTIPVLWLITVLGFALTYLIPADPLAMVISERAMANPEIVQAYRERWGFDKPPLLRYLTYVRNLLRGDLGESIATQRPVKEDLARFFPATVELAVAATLIAILLGIPLGVIAALQRDRWPDHIARFLSLIGVSMPIFWLGLLALSIFYYRLQILPGPGRLDPRLVPPPTVTGLMTVDSLLTGRWDAFWDALRHLVLPASVLGAYSMGLITRITRSSMVEVLAQEYIRVARAKGLREWIVIGRHALRNAAIPTVTAVGLAFGNLMAGAVMTETVFAWPGIGRYAVDAASKLDFPPVMGVTLLVAGIYILINFLVDLSYTWLDPRIRLQ</sequence>